<dbReference type="NCBIfam" id="NF004826">
    <property type="entry name" value="PRK06182.1"/>
    <property type="match status" value="1"/>
</dbReference>
<dbReference type="OrthoDB" id="9775296at2"/>
<dbReference type="InterPro" id="IPR002347">
    <property type="entry name" value="SDR_fam"/>
</dbReference>
<evidence type="ECO:0000313" key="5">
    <source>
        <dbReference type="Proteomes" id="UP000245080"/>
    </source>
</evidence>
<dbReference type="PRINTS" id="PR00081">
    <property type="entry name" value="GDHRDH"/>
</dbReference>
<dbReference type="InterPro" id="IPR036291">
    <property type="entry name" value="NAD(P)-bd_dom_sf"/>
</dbReference>
<organism evidence="4 5">
    <name type="scientific">Levilactobacillus bambusae</name>
    <dbReference type="NCBI Taxonomy" id="2024736"/>
    <lineage>
        <taxon>Bacteria</taxon>
        <taxon>Bacillati</taxon>
        <taxon>Bacillota</taxon>
        <taxon>Bacilli</taxon>
        <taxon>Lactobacillales</taxon>
        <taxon>Lactobacillaceae</taxon>
        <taxon>Levilactobacillus</taxon>
    </lineage>
</organism>
<dbReference type="GO" id="GO:0016491">
    <property type="term" value="F:oxidoreductase activity"/>
    <property type="evidence" value="ECO:0007669"/>
    <property type="project" value="UniProtKB-KW"/>
</dbReference>
<dbReference type="Proteomes" id="UP000245080">
    <property type="component" value="Unassembled WGS sequence"/>
</dbReference>
<dbReference type="CDD" id="cd05374">
    <property type="entry name" value="17beta-HSD-like_SDR_c"/>
    <property type="match status" value="1"/>
</dbReference>
<keyword evidence="2" id="KW-0560">Oxidoreductase</keyword>
<dbReference type="PROSITE" id="PS00061">
    <property type="entry name" value="ADH_SHORT"/>
    <property type="match status" value="1"/>
</dbReference>
<dbReference type="PANTHER" id="PTHR44169">
    <property type="entry name" value="NADPH-DEPENDENT 1-ACYLDIHYDROXYACETONE PHOSPHATE REDUCTASE"/>
    <property type="match status" value="1"/>
</dbReference>
<evidence type="ECO:0000313" key="4">
    <source>
        <dbReference type="EMBL" id="PWF99772.1"/>
    </source>
</evidence>
<dbReference type="AlphaFoldDB" id="A0A2V1MYC5"/>
<accession>A0A2V1MYC5</accession>
<gene>
    <name evidence="4" type="ORF">DCM90_06845</name>
</gene>
<name>A0A2V1MYC5_9LACO</name>
<comment type="caution">
    <text evidence="4">The sequence shown here is derived from an EMBL/GenBank/DDBJ whole genome shotgun (WGS) entry which is preliminary data.</text>
</comment>
<dbReference type="EMBL" id="QCXQ01000003">
    <property type="protein sequence ID" value="PWF99772.1"/>
    <property type="molecule type" value="Genomic_DNA"/>
</dbReference>
<evidence type="ECO:0000256" key="3">
    <source>
        <dbReference type="RuleBase" id="RU000363"/>
    </source>
</evidence>
<comment type="similarity">
    <text evidence="1 3">Belongs to the short-chain dehydrogenases/reductases (SDR) family.</text>
</comment>
<protein>
    <submittedName>
        <fullName evidence="4">Short-chain dehydrogenase/reductase</fullName>
    </submittedName>
</protein>
<proteinExistence type="inferred from homology"/>
<dbReference type="InterPro" id="IPR020904">
    <property type="entry name" value="Sc_DH/Rdtase_CS"/>
</dbReference>
<keyword evidence="5" id="KW-1185">Reference proteome</keyword>
<evidence type="ECO:0000256" key="1">
    <source>
        <dbReference type="ARBA" id="ARBA00006484"/>
    </source>
</evidence>
<evidence type="ECO:0000256" key="2">
    <source>
        <dbReference type="ARBA" id="ARBA00023002"/>
    </source>
</evidence>
<reference evidence="4 5" key="1">
    <citation type="journal article" date="2018" name="Int. J. Syst. Evol. Microbiol.">
        <title>Lactobacillus bambusae sp. nov., isolated from a traditional fermented Ma-bamboo shoots of Taiwan.</title>
        <authorList>
            <person name="Wang L.-T."/>
        </authorList>
    </citation>
    <scope>NUCLEOTIDE SEQUENCE [LARGE SCALE GENOMIC DNA]</scope>
    <source>
        <strain evidence="4 5">BS-W1</strain>
    </source>
</reference>
<dbReference type="Pfam" id="PF00106">
    <property type="entry name" value="adh_short"/>
    <property type="match status" value="1"/>
</dbReference>
<dbReference type="RefSeq" id="WP_109250627.1">
    <property type="nucleotide sequence ID" value="NZ_QCXQ01000003.1"/>
</dbReference>
<dbReference type="Gene3D" id="3.40.50.720">
    <property type="entry name" value="NAD(P)-binding Rossmann-like Domain"/>
    <property type="match status" value="1"/>
</dbReference>
<dbReference type="PRINTS" id="PR00080">
    <property type="entry name" value="SDRFAMILY"/>
</dbReference>
<sequence length="293" mass="31581">MAQRKVALVTGASSGIGYAIAKGLHRNGFTVYAAARHVDRMNRLDDIGINTLYLDVTNQESAEAAVKTITDREGRLDVLVNNAGYGQMGAVEDVSLADGQKQFDTNLFAVARMIKLVLPIMRSQNSGRIINMSSVAGRVPAPMSAWYVSSKYALEGMSDTLRQELEPFGIPVILIEPGFIKSSWSQIATDSLRATSGNGPYADMAQRAAAFFGAAEDFASQPRVIARLVDMAAVARRPKTRYHAGYGSNLVTLRKFIPDKVLDKLTKEAVDLAQKAAEDGATVGEVNVAADHD</sequence>
<dbReference type="PANTHER" id="PTHR44169:SF6">
    <property type="entry name" value="NADPH-DEPENDENT 1-ACYLDIHYDROXYACETONE PHOSPHATE REDUCTASE"/>
    <property type="match status" value="1"/>
</dbReference>
<dbReference type="SUPFAM" id="SSF51735">
    <property type="entry name" value="NAD(P)-binding Rossmann-fold domains"/>
    <property type="match status" value="1"/>
</dbReference>